<evidence type="ECO:0000313" key="11">
    <source>
        <dbReference type="Proteomes" id="UP000248480"/>
    </source>
</evidence>
<dbReference type="GO" id="GO:0030334">
    <property type="term" value="P:regulation of cell migration"/>
    <property type="evidence" value="ECO:0007669"/>
    <property type="project" value="TreeGrafter"/>
</dbReference>
<keyword evidence="6 9" id="KW-0732">Signal</keyword>
<keyword evidence="3" id="KW-0964">Secreted</keyword>
<dbReference type="GO" id="GO:0005184">
    <property type="term" value="F:neuropeptide hormone activity"/>
    <property type="evidence" value="ECO:0007669"/>
    <property type="project" value="TreeGrafter"/>
</dbReference>
<dbReference type="InParanoid" id="A0A2Y9RTA9"/>
<evidence type="ECO:0000256" key="2">
    <source>
        <dbReference type="ARBA" id="ARBA00008327"/>
    </source>
</evidence>
<dbReference type="PANTHER" id="PTHR10558:SF1">
    <property type="entry name" value="CORTISTATIN"/>
    <property type="match status" value="1"/>
</dbReference>
<evidence type="ECO:0000259" key="10">
    <source>
        <dbReference type="Pfam" id="PF03002"/>
    </source>
</evidence>
<evidence type="ECO:0000256" key="7">
    <source>
        <dbReference type="ARBA" id="ARBA00023157"/>
    </source>
</evidence>
<keyword evidence="11" id="KW-1185">Reference proteome</keyword>
<feature type="domain" description="Somatostatin/Cortistatin C-terminal" evidence="10">
    <location>
        <begin position="88"/>
        <end position="103"/>
    </location>
</feature>
<evidence type="ECO:0000256" key="9">
    <source>
        <dbReference type="SAM" id="SignalP"/>
    </source>
</evidence>
<feature type="signal peptide" evidence="9">
    <location>
        <begin position="1"/>
        <end position="16"/>
    </location>
</feature>
<organism evidence="11 12">
    <name type="scientific">Trichechus manatus latirostris</name>
    <name type="common">Florida manatee</name>
    <dbReference type="NCBI Taxonomy" id="127582"/>
    <lineage>
        <taxon>Eukaryota</taxon>
        <taxon>Metazoa</taxon>
        <taxon>Chordata</taxon>
        <taxon>Craniata</taxon>
        <taxon>Vertebrata</taxon>
        <taxon>Euteleostomi</taxon>
        <taxon>Mammalia</taxon>
        <taxon>Eutheria</taxon>
        <taxon>Afrotheria</taxon>
        <taxon>Sirenia</taxon>
        <taxon>Trichechidae</taxon>
        <taxon>Trichechus</taxon>
    </lineage>
</organism>
<evidence type="ECO:0000313" key="12">
    <source>
        <dbReference type="RefSeq" id="XP_023595179.1"/>
    </source>
</evidence>
<gene>
    <name evidence="12" type="primary">CORT</name>
</gene>
<dbReference type="GO" id="GO:0007193">
    <property type="term" value="P:adenylate cyclase-inhibiting G protein-coupled receptor signaling pathway"/>
    <property type="evidence" value="ECO:0007669"/>
    <property type="project" value="TreeGrafter"/>
</dbReference>
<comment type="similarity">
    <text evidence="2">Belongs to the somatostatin family.</text>
</comment>
<evidence type="ECO:0000256" key="4">
    <source>
        <dbReference type="ARBA" id="ARBA00022685"/>
    </source>
</evidence>
<comment type="subcellular location">
    <subcellularLocation>
        <location evidence="1">Secreted</location>
    </subcellularLocation>
</comment>
<evidence type="ECO:0000256" key="3">
    <source>
        <dbReference type="ARBA" id="ARBA00022525"/>
    </source>
</evidence>
<dbReference type="STRING" id="127582.A0A2Y9RTA9"/>
<accession>A0A2Y9RTA9</accession>
<dbReference type="CTD" id="1325"/>
<dbReference type="OrthoDB" id="9438385at2759"/>
<proteinExistence type="inferred from homology"/>
<dbReference type="InterPro" id="IPR004250">
    <property type="entry name" value="Somatostatin"/>
</dbReference>
<dbReference type="GO" id="GO:0005615">
    <property type="term" value="C:extracellular space"/>
    <property type="evidence" value="ECO:0007669"/>
    <property type="project" value="TreeGrafter"/>
</dbReference>
<feature type="disulfide bond" evidence="8">
    <location>
        <begin position="92"/>
        <end position="103"/>
    </location>
</feature>
<feature type="chain" id="PRO_5016111025" evidence="9">
    <location>
        <begin position="17"/>
        <end position="104"/>
    </location>
</feature>
<dbReference type="InterPro" id="IPR018142">
    <property type="entry name" value="Somatostatin/Cortistatin_C"/>
</dbReference>
<keyword evidence="5" id="KW-0372">Hormone</keyword>
<reference evidence="12" key="1">
    <citation type="submission" date="2025-08" db="UniProtKB">
        <authorList>
            <consortium name="RefSeq"/>
        </authorList>
    </citation>
    <scope>IDENTIFICATION</scope>
</reference>
<dbReference type="GO" id="GO:0001664">
    <property type="term" value="F:G protein-coupled receptor binding"/>
    <property type="evidence" value="ECO:0007669"/>
    <property type="project" value="TreeGrafter"/>
</dbReference>
<dbReference type="RefSeq" id="XP_023595179.1">
    <property type="nucleotide sequence ID" value="XM_023739411.1"/>
</dbReference>
<dbReference type="PIRSF" id="PIRSF001814">
    <property type="entry name" value="Somatostatin"/>
    <property type="match status" value="1"/>
</dbReference>
<protein>
    <submittedName>
        <fullName evidence="12">Cortistatin</fullName>
    </submittedName>
</protein>
<dbReference type="FunCoup" id="A0A2Y9RTA9">
    <property type="interactions" value="367"/>
</dbReference>
<evidence type="ECO:0000256" key="6">
    <source>
        <dbReference type="ARBA" id="ARBA00022729"/>
    </source>
</evidence>
<keyword evidence="7 8" id="KW-1015">Disulfide bond</keyword>
<evidence type="ECO:0000256" key="8">
    <source>
        <dbReference type="PIRSR" id="PIRSR001814-1"/>
    </source>
</evidence>
<evidence type="ECO:0000256" key="5">
    <source>
        <dbReference type="ARBA" id="ARBA00022702"/>
    </source>
</evidence>
<dbReference type="PANTHER" id="PTHR10558">
    <property type="entry name" value="SOMATOSTATIN"/>
    <property type="match status" value="1"/>
</dbReference>
<evidence type="ECO:0000256" key="1">
    <source>
        <dbReference type="ARBA" id="ARBA00004613"/>
    </source>
</evidence>
<dbReference type="KEGG" id="tmu:105756731"/>
<dbReference type="GeneID" id="105756731"/>
<sequence>MLLTLCLLLLLPGAAATATLPLGDSLPGTDSGHLQEVAEIKKNGLLTFLAWWNEWTSQARAVPFLGREAREVAKRQDGPPPQQATRREKATCKNFFWKTFSSCK</sequence>
<keyword evidence="4" id="KW-0165">Cleavage on pair of basic residues</keyword>
<name>A0A2Y9RTA9_TRIMA</name>
<dbReference type="AlphaFoldDB" id="A0A2Y9RTA9"/>
<dbReference type="Proteomes" id="UP000248480">
    <property type="component" value="Unplaced"/>
</dbReference>
<dbReference type="Pfam" id="PF03002">
    <property type="entry name" value="Somatostatin"/>
    <property type="match status" value="1"/>
</dbReference>